<dbReference type="GO" id="GO:0005829">
    <property type="term" value="C:cytosol"/>
    <property type="evidence" value="ECO:0007669"/>
    <property type="project" value="TreeGrafter"/>
</dbReference>
<dbReference type="SUPFAM" id="SSF53383">
    <property type="entry name" value="PLP-dependent transferases"/>
    <property type="match status" value="1"/>
</dbReference>
<name>A0A9D3Q7V8_MEGAT</name>
<evidence type="ECO:0000256" key="7">
    <source>
        <dbReference type="ARBA" id="ARBA00022898"/>
    </source>
</evidence>
<comment type="caution">
    <text evidence="10">The sequence shown here is derived from an EMBL/GenBank/DDBJ whole genome shotgun (WGS) entry which is preliminary data.</text>
</comment>
<evidence type="ECO:0000256" key="5">
    <source>
        <dbReference type="ARBA" id="ARBA00022576"/>
    </source>
</evidence>
<reference evidence="10" key="1">
    <citation type="submission" date="2021-01" db="EMBL/GenBank/DDBJ databases">
        <authorList>
            <person name="Zahm M."/>
            <person name="Roques C."/>
            <person name="Cabau C."/>
            <person name="Klopp C."/>
            <person name="Donnadieu C."/>
            <person name="Jouanno E."/>
            <person name="Lampietro C."/>
            <person name="Louis A."/>
            <person name="Herpin A."/>
            <person name="Echchiki A."/>
            <person name="Berthelot C."/>
            <person name="Parey E."/>
            <person name="Roest-Crollius H."/>
            <person name="Braasch I."/>
            <person name="Postlethwait J."/>
            <person name="Bobe J."/>
            <person name="Montfort J."/>
            <person name="Bouchez O."/>
            <person name="Begum T."/>
            <person name="Mejri S."/>
            <person name="Adams A."/>
            <person name="Chen W.-J."/>
            <person name="Guiguen Y."/>
        </authorList>
    </citation>
    <scope>NUCLEOTIDE SEQUENCE</scope>
    <source>
        <strain evidence="10">YG-15Mar2019-1</strain>
        <tissue evidence="10">Brain</tissue>
    </source>
</reference>
<comment type="cofactor">
    <cofactor evidence="1">
        <name>pyridoxal 5'-phosphate</name>
        <dbReference type="ChEBI" id="CHEBI:597326"/>
    </cofactor>
</comment>
<dbReference type="InterPro" id="IPR024057">
    <property type="entry name" value="Nucleoplasmin_core_dom"/>
</dbReference>
<dbReference type="Gene3D" id="3.90.1150.10">
    <property type="entry name" value="Aspartate Aminotransferase, domain 1"/>
    <property type="match status" value="2"/>
</dbReference>
<dbReference type="GO" id="GO:0030170">
    <property type="term" value="F:pyridoxal phosphate binding"/>
    <property type="evidence" value="ECO:0007669"/>
    <property type="project" value="InterPro"/>
</dbReference>
<dbReference type="EMBL" id="JAFDVH010000004">
    <property type="protein sequence ID" value="KAG7480695.1"/>
    <property type="molecule type" value="Genomic_DNA"/>
</dbReference>
<protein>
    <recommendedName>
        <fullName evidence="4">aspartate transaminase</fullName>
        <ecNumber evidence="4">2.6.1.1</ecNumber>
    </recommendedName>
</protein>
<sequence>MLVSGFKEAEDPSIDIDMESFNASTSSSVLNNVCVLWGCEISGKERTAVFEVEDDLLEHQFFIRTICLSAEANEEMHVVEVQDRTPCRSHPVPIATLRPSCLPMVSFSVFELMPPVTFKLRSGQGPVFISGQHVTPFKKDSHPKKVYLAGREYLNEDGQTFVPPLVWKIKQQIVTDPTLSSEYPSCSGVPEFSRRVTELALGKDCCAIVENRVLGVQTVGSTGAVRLGAELLRRWYNLSANWRGPVYLSSPCDDSLAGIFEAAGILDIRQYRYWDAERRGVSVESLLEDLEEAPEQAVVVLSASGHHPTGADLSQKDWRLVIEVMMRRSLFPFFLLPAQGLCLGDPEQDAWPLHHCASMGLELLCAQSFSRNSGLYAIQSQAESLVRTLWSCPAVGGARVVATVLNNPAHLAEWREGLRGAVERCMLVRERLREKLRILGAPGDWDHLTQQGGLYSCTGLSGQQVEYLSKRRHVYLLPNGCLNMSCINSRNLDYVAESIYLALTSHP</sequence>
<accession>A0A9D3Q7V8</accession>
<evidence type="ECO:0000256" key="2">
    <source>
        <dbReference type="ARBA" id="ARBA00007441"/>
    </source>
</evidence>
<keyword evidence="11" id="KW-1185">Reference proteome</keyword>
<evidence type="ECO:0000313" key="11">
    <source>
        <dbReference type="Proteomes" id="UP001046870"/>
    </source>
</evidence>
<gene>
    <name evidence="10" type="ORF">MATL_G00058980</name>
</gene>
<feature type="domain" description="Aminotransferase class I/classII large" evidence="8">
    <location>
        <begin position="145"/>
        <end position="499"/>
    </location>
</feature>
<dbReference type="PRINTS" id="PR00799">
    <property type="entry name" value="TRANSAMINASE"/>
</dbReference>
<dbReference type="PANTHER" id="PTHR11879">
    <property type="entry name" value="ASPARTATE AMINOTRANSFERASE"/>
    <property type="match status" value="1"/>
</dbReference>
<dbReference type="SUPFAM" id="SSF69203">
    <property type="entry name" value="Nucleoplasmin-like core domain"/>
    <property type="match status" value="1"/>
</dbReference>
<keyword evidence="7" id="KW-0663">Pyridoxal phosphate</keyword>
<dbReference type="PANTHER" id="PTHR11879:SF36">
    <property type="entry name" value="ASPARTATE AMINOTRANSFERASE, CYTOPLASMIC 2"/>
    <property type="match status" value="1"/>
</dbReference>
<evidence type="ECO:0000256" key="4">
    <source>
        <dbReference type="ARBA" id="ARBA00012753"/>
    </source>
</evidence>
<dbReference type="InterPro" id="IPR036824">
    <property type="entry name" value="Nucleoplasmin_core_dom_sf"/>
</dbReference>
<evidence type="ECO:0000256" key="6">
    <source>
        <dbReference type="ARBA" id="ARBA00022679"/>
    </source>
</evidence>
<dbReference type="InterPro" id="IPR015424">
    <property type="entry name" value="PyrdxlP-dep_Trfase"/>
</dbReference>
<dbReference type="AlphaFoldDB" id="A0A9D3Q7V8"/>
<dbReference type="Gene3D" id="3.40.640.10">
    <property type="entry name" value="Type I PLP-dependent aspartate aminotransferase-like (Major domain)"/>
    <property type="match status" value="2"/>
</dbReference>
<organism evidence="10 11">
    <name type="scientific">Megalops atlanticus</name>
    <name type="common">Tarpon</name>
    <name type="synonym">Clupea gigantea</name>
    <dbReference type="NCBI Taxonomy" id="7932"/>
    <lineage>
        <taxon>Eukaryota</taxon>
        <taxon>Metazoa</taxon>
        <taxon>Chordata</taxon>
        <taxon>Craniata</taxon>
        <taxon>Vertebrata</taxon>
        <taxon>Euteleostomi</taxon>
        <taxon>Actinopterygii</taxon>
        <taxon>Neopterygii</taxon>
        <taxon>Teleostei</taxon>
        <taxon>Elopiformes</taxon>
        <taxon>Megalopidae</taxon>
        <taxon>Megalops</taxon>
    </lineage>
</organism>
<proteinExistence type="inferred from homology"/>
<dbReference type="InterPro" id="IPR015421">
    <property type="entry name" value="PyrdxlP-dep_Trfase_major"/>
</dbReference>
<evidence type="ECO:0000313" key="10">
    <source>
        <dbReference type="EMBL" id="KAG7480695.1"/>
    </source>
</evidence>
<dbReference type="Pfam" id="PF00155">
    <property type="entry name" value="Aminotran_1_2"/>
    <property type="match status" value="1"/>
</dbReference>
<evidence type="ECO:0000256" key="3">
    <source>
        <dbReference type="ARBA" id="ARBA00011738"/>
    </source>
</evidence>
<keyword evidence="5" id="KW-0032">Aminotransferase</keyword>
<dbReference type="GO" id="GO:0006532">
    <property type="term" value="P:aspartate biosynthetic process"/>
    <property type="evidence" value="ECO:0007669"/>
    <property type="project" value="TreeGrafter"/>
</dbReference>
<comment type="subunit">
    <text evidence="3">Homodimer.</text>
</comment>
<dbReference type="InterPro" id="IPR015422">
    <property type="entry name" value="PyrdxlP-dep_Trfase_small"/>
</dbReference>
<feature type="domain" description="Nucleoplasmin core" evidence="9">
    <location>
        <begin position="36"/>
        <end position="134"/>
    </location>
</feature>
<dbReference type="EC" id="2.6.1.1" evidence="4"/>
<dbReference type="OrthoDB" id="6752799at2759"/>
<dbReference type="InterPro" id="IPR004839">
    <property type="entry name" value="Aminotransferase_I/II_large"/>
</dbReference>
<dbReference type="Gene3D" id="2.60.120.340">
    <property type="entry name" value="Nucleoplasmin core domain"/>
    <property type="match status" value="1"/>
</dbReference>
<comment type="similarity">
    <text evidence="2">Belongs to the class-I pyridoxal-phosphate-dependent aminotransferase family.</text>
</comment>
<evidence type="ECO:0000256" key="1">
    <source>
        <dbReference type="ARBA" id="ARBA00001933"/>
    </source>
</evidence>
<keyword evidence="6" id="KW-0808">Transferase</keyword>
<dbReference type="InterPro" id="IPR000796">
    <property type="entry name" value="Asp_trans"/>
</dbReference>
<dbReference type="Proteomes" id="UP001046870">
    <property type="component" value="Chromosome 4"/>
</dbReference>
<evidence type="ECO:0000259" key="9">
    <source>
        <dbReference type="Pfam" id="PF03066"/>
    </source>
</evidence>
<evidence type="ECO:0000259" key="8">
    <source>
        <dbReference type="Pfam" id="PF00155"/>
    </source>
</evidence>
<dbReference type="GO" id="GO:0004069">
    <property type="term" value="F:L-aspartate:2-oxoglutarate aminotransferase activity"/>
    <property type="evidence" value="ECO:0007669"/>
    <property type="project" value="UniProtKB-EC"/>
</dbReference>
<dbReference type="Pfam" id="PF03066">
    <property type="entry name" value="Nucleoplasmin"/>
    <property type="match status" value="1"/>
</dbReference>